<dbReference type="RefSeq" id="XP_003003080.1">
    <property type="nucleotide sequence ID" value="XM_003003034.1"/>
</dbReference>
<evidence type="ECO:0000313" key="3">
    <source>
        <dbReference type="Proteomes" id="UP000008698"/>
    </source>
</evidence>
<dbReference type="GeneID" id="9537123"/>
<organism evidence="3">
    <name type="scientific">Verticillium alfalfae (strain VaMs.102 / ATCC MYA-4576 / FGSC 10136)</name>
    <name type="common">Verticillium wilt of alfalfa</name>
    <name type="synonym">Verticillium albo-atrum</name>
    <dbReference type="NCBI Taxonomy" id="526221"/>
    <lineage>
        <taxon>Eukaryota</taxon>
        <taxon>Fungi</taxon>
        <taxon>Dikarya</taxon>
        <taxon>Ascomycota</taxon>
        <taxon>Pezizomycotina</taxon>
        <taxon>Sordariomycetes</taxon>
        <taxon>Hypocreomycetidae</taxon>
        <taxon>Glomerellales</taxon>
        <taxon>Plectosphaerellaceae</taxon>
        <taxon>Verticillium</taxon>
    </lineage>
</organism>
<evidence type="ECO:0000256" key="1">
    <source>
        <dbReference type="SAM" id="MobiDB-lite"/>
    </source>
</evidence>
<protein>
    <submittedName>
        <fullName evidence="2">Predicted protein</fullName>
    </submittedName>
</protein>
<sequence>MSEDSSPPPKHHVPDFPGCRDPQCRDGHPDQQPTTRGNGVPSFYAPLAPEAIGVRGAGSARPTGGVRPVAATRSAWEPTGPGLAAPSSRGCPWALTALTVTDGAAPPGVRDTSHDLACVAQPGARWSRSEPVVLTPRARLLSIPRWWSGAHLAQHSMVSTSSICIWR</sequence>
<evidence type="ECO:0000313" key="2">
    <source>
        <dbReference type="EMBL" id="EEY20532.1"/>
    </source>
</evidence>
<accession>C9SP17</accession>
<dbReference type="EMBL" id="DS985221">
    <property type="protein sequence ID" value="EEY20532.1"/>
    <property type="molecule type" value="Genomic_DNA"/>
</dbReference>
<dbReference type="HOGENOM" id="CLU_1595813_0_0_1"/>
<name>C9SP17_VERA1</name>
<proteinExistence type="predicted"/>
<gene>
    <name evidence="2" type="ORF">VDBG_06642</name>
</gene>
<dbReference type="KEGG" id="val:VDBG_06642"/>
<reference evidence="3" key="1">
    <citation type="journal article" date="2011" name="PLoS Pathog.">
        <title>Comparative genomics yields insights into niche adaptation of plant vascular wilt pathogens.</title>
        <authorList>
            <person name="Klosterman S.J."/>
            <person name="Subbarao K.V."/>
            <person name="Kang S."/>
            <person name="Veronese P."/>
            <person name="Gold S.E."/>
            <person name="Thomma B.P.H.J."/>
            <person name="Chen Z."/>
            <person name="Henrissat B."/>
            <person name="Lee Y.-H."/>
            <person name="Park J."/>
            <person name="Garcia-Pedrajas M.D."/>
            <person name="Barbara D.J."/>
            <person name="Anchieta A."/>
            <person name="de Jonge R."/>
            <person name="Santhanam P."/>
            <person name="Maruthachalam K."/>
            <person name="Atallah Z."/>
            <person name="Amyotte S.G."/>
            <person name="Paz Z."/>
            <person name="Inderbitzin P."/>
            <person name="Hayes R.J."/>
            <person name="Heiman D.I."/>
            <person name="Young S."/>
            <person name="Zeng Q."/>
            <person name="Engels R."/>
            <person name="Galagan J."/>
            <person name="Cuomo C.A."/>
            <person name="Dobinson K.F."/>
            <person name="Ma L.-J."/>
        </authorList>
    </citation>
    <scope>NUCLEOTIDE SEQUENCE [LARGE SCALE GENOMIC DNA]</scope>
    <source>
        <strain evidence="3">VaMs.102 / ATCC MYA-4576 / FGSC 10136</strain>
    </source>
</reference>
<dbReference type="AlphaFoldDB" id="C9SP17"/>
<dbReference type="Proteomes" id="UP000008698">
    <property type="component" value="Unassembled WGS sequence"/>
</dbReference>
<keyword evidence="3" id="KW-1185">Reference proteome</keyword>
<feature type="region of interest" description="Disordered" evidence="1">
    <location>
        <begin position="1"/>
        <end position="88"/>
    </location>
</feature>